<protein>
    <submittedName>
        <fullName evidence="2">Uncharacterized protein</fullName>
    </submittedName>
</protein>
<feature type="region of interest" description="Disordered" evidence="1">
    <location>
        <begin position="218"/>
        <end position="237"/>
    </location>
</feature>
<evidence type="ECO:0000313" key="3">
    <source>
        <dbReference type="Proteomes" id="UP000007797"/>
    </source>
</evidence>
<dbReference type="AlphaFoldDB" id="F4QCQ2"/>
<evidence type="ECO:0000313" key="2">
    <source>
        <dbReference type="EMBL" id="EGG13634.1"/>
    </source>
</evidence>
<organism evidence="2 3">
    <name type="scientific">Cavenderia fasciculata</name>
    <name type="common">Slime mold</name>
    <name type="synonym">Dictyostelium fasciculatum</name>
    <dbReference type="NCBI Taxonomy" id="261658"/>
    <lineage>
        <taxon>Eukaryota</taxon>
        <taxon>Amoebozoa</taxon>
        <taxon>Evosea</taxon>
        <taxon>Eumycetozoa</taxon>
        <taxon>Dictyostelia</taxon>
        <taxon>Acytosteliales</taxon>
        <taxon>Cavenderiaceae</taxon>
        <taxon>Cavenderia</taxon>
    </lineage>
</organism>
<feature type="compositionally biased region" description="Basic and acidic residues" evidence="1">
    <location>
        <begin position="219"/>
        <end position="228"/>
    </location>
</feature>
<gene>
    <name evidence="2" type="ORF">DFA_11395</name>
</gene>
<dbReference type="Proteomes" id="UP000007797">
    <property type="component" value="Unassembled WGS sequence"/>
</dbReference>
<reference evidence="3" key="1">
    <citation type="journal article" date="2011" name="Genome Res.">
        <title>Phylogeny-wide analysis of social amoeba genomes highlights ancient origins for complex intercellular communication.</title>
        <authorList>
            <person name="Heidel A.J."/>
            <person name="Lawal H.M."/>
            <person name="Felder M."/>
            <person name="Schilde C."/>
            <person name="Helps N.R."/>
            <person name="Tunggal B."/>
            <person name="Rivero F."/>
            <person name="John U."/>
            <person name="Schleicher M."/>
            <person name="Eichinger L."/>
            <person name="Platzer M."/>
            <person name="Noegel A.A."/>
            <person name="Schaap P."/>
            <person name="Gloeckner G."/>
        </authorList>
    </citation>
    <scope>NUCLEOTIDE SEQUENCE [LARGE SCALE GENOMIC DNA]</scope>
    <source>
        <strain evidence="3">SH3</strain>
    </source>
</reference>
<feature type="region of interest" description="Disordered" evidence="1">
    <location>
        <begin position="186"/>
        <end position="210"/>
    </location>
</feature>
<evidence type="ECO:0000256" key="1">
    <source>
        <dbReference type="SAM" id="MobiDB-lite"/>
    </source>
</evidence>
<dbReference type="KEGG" id="dfa:DFA_11395"/>
<dbReference type="EMBL" id="GL883029">
    <property type="protein sequence ID" value="EGG13634.1"/>
    <property type="molecule type" value="Genomic_DNA"/>
</dbReference>
<accession>F4QCQ2</accession>
<dbReference type="GeneID" id="14866225"/>
<proteinExistence type="predicted"/>
<sequence>MNNNNNRNSNNNHRFNDIRSNSETIELLGARLPLYIGSSYDALKHWSPQSNDKVFPPLRRRYLHLVQDLEWVIKNKYFGLLKDILTSHLKDVNVTPKLIELTQQCAGDPELMQFLLTSLSHQFKEYFGSEDINTKQSSHRYFRTSLPPVGLIAGYLLGIVIHGDIQVWNAIINIINSIQNNNNKNINNNNTTQSDDNINNSNNTSTKSKSVFSSIFSRTKKEKEKKSNESSSSSISSPSSILHLLFRRTNIPEAILKSKNFTVDMIIKQCIISNKKEILVNIVETIGAKELGAFIDSMAESKHGSMLAVDLFDVDNSNTLVYLYQTLPIKTFSNLFGNPISAILATKDTTTITNYLSNCEIDQVTATNHITQYITYLFKPSPSSSSPSPSFQHISLILNHFGIFNQNESTKIVEQMKQLVSHKEEAKGAGLLYCAELYLTMIKHDQHKRELIDRSQHTSTMGGSKEVKILFSIYQYLIPTLDKEGEGEEEGKAERYTKRCEYLLDRVGFGFICKLGSLSLVKSSLSLLQSRSFGNQYINLLSNRLEVVEFCGDVICNQKIVGLEFDSRDSMQALTLAYSRNQWDIIRYIVLIVLPRLDKTITLIRVPPLLVHRAAQLGHHDVVRILSIYVDNYSGNDEPTNQQQTSTTTIETDPLIKEENQLIETAKTFLRIENNPPAHVVRMSWHRSYQDAVSRQCYPLIEYLLTIDLRYQPTPPMIELDRPLAMSNFSFVKKLLQSPLNIPLVVALESTWKIVGMYGTVEWITQILQKYPPTFKWQRTYLDQLVQGAKMNYEHGAQILKHINENDILVK</sequence>
<keyword evidence="3" id="KW-1185">Reference proteome</keyword>
<name>F4QCQ2_CACFS</name>
<dbReference type="RefSeq" id="XP_004350338.1">
    <property type="nucleotide sequence ID" value="XM_004350288.1"/>
</dbReference>